<dbReference type="AlphaFoldDB" id="A0A0G0WA45"/>
<evidence type="ECO:0000313" key="2">
    <source>
        <dbReference type="Proteomes" id="UP000033869"/>
    </source>
</evidence>
<sequence length="97" mass="10689">MVKFKTGSSSIPRGVEITVSDITESIKLFNGTMYLSKTDALILLAIYAALNIDNMESFTKAVEIIKDAKTKRKQIPAKALKLLANSITTKIKRQKTA</sequence>
<dbReference type="EMBL" id="LCBL01000001">
    <property type="protein sequence ID" value="KKS09879.1"/>
    <property type="molecule type" value="Genomic_DNA"/>
</dbReference>
<protein>
    <submittedName>
        <fullName evidence="1">Uncharacterized protein</fullName>
    </submittedName>
</protein>
<dbReference type="Proteomes" id="UP000033869">
    <property type="component" value="Unassembled WGS sequence"/>
</dbReference>
<comment type="caution">
    <text evidence="1">The sequence shown here is derived from an EMBL/GenBank/DDBJ whole genome shotgun (WGS) entry which is preliminary data.</text>
</comment>
<organism evidence="1 2">
    <name type="scientific">candidate division CPR2 bacterium GW2011_GWC1_41_48</name>
    <dbReference type="NCBI Taxonomy" id="1618344"/>
    <lineage>
        <taxon>Bacteria</taxon>
        <taxon>Bacteria division CPR2</taxon>
    </lineage>
</organism>
<gene>
    <name evidence="1" type="ORF">UU65_C0001G0284</name>
</gene>
<accession>A0A0G0WA45</accession>
<evidence type="ECO:0000313" key="1">
    <source>
        <dbReference type="EMBL" id="KKS09879.1"/>
    </source>
</evidence>
<proteinExistence type="predicted"/>
<name>A0A0G0WA45_UNCC2</name>
<reference evidence="1 2" key="1">
    <citation type="journal article" date="2015" name="Nature">
        <title>rRNA introns, odd ribosomes, and small enigmatic genomes across a large radiation of phyla.</title>
        <authorList>
            <person name="Brown C.T."/>
            <person name="Hug L.A."/>
            <person name="Thomas B.C."/>
            <person name="Sharon I."/>
            <person name="Castelle C.J."/>
            <person name="Singh A."/>
            <person name="Wilkins M.J."/>
            <person name="Williams K.H."/>
            <person name="Banfield J.F."/>
        </authorList>
    </citation>
    <scope>NUCLEOTIDE SEQUENCE [LARGE SCALE GENOMIC DNA]</scope>
</reference>